<feature type="region of interest" description="Disordered" evidence="1">
    <location>
        <begin position="71"/>
        <end position="97"/>
    </location>
</feature>
<dbReference type="AlphaFoldDB" id="A0A5J4NRB7"/>
<accession>A0A5J4NRB7</accession>
<protein>
    <submittedName>
        <fullName evidence="2">Uncharacterized protein</fullName>
    </submittedName>
</protein>
<sequence>MPTDEWDVTLSSKDLTLSTPAANAANEKISVFKEKLQERIFANRKYWRKKKSSLRTGDFLEEYMSDSDIHSDDCSMDEVSPSGIQEDEKNPATFDQQTTSTMDVVDLKQPVYVGKPFNSSPTRLRFTEQLPRKMDVHQTESTPVMNVSLETSHLSELFSISSHVLDDYAETIGKAIRLKPTEGTEKSCRHYSDCGSAFATSLYADTCEAISISSVITGVQLTYSTPLKCPWLEQWSAERICHKNLTTNFMSDSYTCGDTGSGLQNYYRQENKTLVEKTFTTLPIKHELTSSDDDTIT</sequence>
<comment type="caution">
    <text evidence="2">The sequence shown here is derived from an EMBL/GenBank/DDBJ whole genome shotgun (WGS) entry which is preliminary data.</text>
</comment>
<dbReference type="EMBL" id="QNGE01001375">
    <property type="protein sequence ID" value="KAA3677710.1"/>
    <property type="molecule type" value="Genomic_DNA"/>
</dbReference>
<evidence type="ECO:0000256" key="1">
    <source>
        <dbReference type="SAM" id="MobiDB-lite"/>
    </source>
</evidence>
<proteinExistence type="predicted"/>
<organism evidence="2 3">
    <name type="scientific">Paragonimus westermani</name>
    <dbReference type="NCBI Taxonomy" id="34504"/>
    <lineage>
        <taxon>Eukaryota</taxon>
        <taxon>Metazoa</taxon>
        <taxon>Spiralia</taxon>
        <taxon>Lophotrochozoa</taxon>
        <taxon>Platyhelminthes</taxon>
        <taxon>Trematoda</taxon>
        <taxon>Digenea</taxon>
        <taxon>Plagiorchiida</taxon>
        <taxon>Troglotremata</taxon>
        <taxon>Troglotrematidae</taxon>
        <taxon>Paragonimus</taxon>
    </lineage>
</organism>
<reference evidence="2 3" key="1">
    <citation type="journal article" date="2019" name="Gigascience">
        <title>Whole-genome sequence of the oriental lung fluke Paragonimus westermani.</title>
        <authorList>
            <person name="Oey H."/>
            <person name="Zakrzewski M."/>
            <person name="Narain K."/>
            <person name="Devi K.R."/>
            <person name="Agatsuma T."/>
            <person name="Nawaratna S."/>
            <person name="Gobert G.N."/>
            <person name="Jones M.K."/>
            <person name="Ragan M.A."/>
            <person name="McManus D.P."/>
            <person name="Krause L."/>
        </authorList>
    </citation>
    <scope>NUCLEOTIDE SEQUENCE [LARGE SCALE GENOMIC DNA]</scope>
    <source>
        <strain evidence="2 3">IND2009</strain>
    </source>
</reference>
<name>A0A5J4NRB7_9TREM</name>
<keyword evidence="3" id="KW-1185">Reference proteome</keyword>
<gene>
    <name evidence="2" type="ORF">DEA37_0004463</name>
</gene>
<evidence type="ECO:0000313" key="3">
    <source>
        <dbReference type="Proteomes" id="UP000324629"/>
    </source>
</evidence>
<evidence type="ECO:0000313" key="2">
    <source>
        <dbReference type="EMBL" id="KAA3677710.1"/>
    </source>
</evidence>
<dbReference type="Proteomes" id="UP000324629">
    <property type="component" value="Unassembled WGS sequence"/>
</dbReference>